<feature type="domain" description="Alcohol dehydrogenase-like N-terminal" evidence="6">
    <location>
        <begin position="23"/>
        <end position="131"/>
    </location>
</feature>
<organism evidence="7 8">
    <name type="scientific">Candidatus Solincola sediminis</name>
    <dbReference type="NCBI Taxonomy" id="1797199"/>
    <lineage>
        <taxon>Bacteria</taxon>
        <taxon>Bacillati</taxon>
        <taxon>Actinomycetota</taxon>
        <taxon>Candidatus Geothermincolia</taxon>
        <taxon>Candidatus Geothermincolales</taxon>
        <taxon>Candidatus Geothermincolaceae</taxon>
        <taxon>Candidatus Solincola</taxon>
    </lineage>
</organism>
<evidence type="ECO:0000256" key="1">
    <source>
        <dbReference type="ARBA" id="ARBA00022723"/>
    </source>
</evidence>
<sequence length="351" mass="37936">MKAIELIGPGRVEVVEKDRPEPGEGEVLVRIKACAICTLERRLFTGEQAISYPIVFGHEVSGVVEKMGKGVLSDFQPGDPVVLDLLNRCGECLYCRTGRSNQCSNKFNPGLPILGGMAQFVARPAREVFAIDPEVGFLRASLTEPLSDCVHSLMRTHLSPEMKVLMIGAGTMGLLHLAIVKHYGMFCAVSDVNESKLAKASRFGADCVINAAKDDPVEAVQRAGFDAASIAIVTAPGKEAVEEAFRLIGTLGTIVLYSANPKGVKIELDPNFIHYKEITITGSEGRTEKDFHQAVSLQNSRGLMLEQLISGVFVLDEAQRALEVSLDPSLYRIIVAMDESAITEFETIGGA</sequence>
<dbReference type="Gene3D" id="3.90.180.10">
    <property type="entry name" value="Medium-chain alcohol dehydrogenases, catalytic domain"/>
    <property type="match status" value="1"/>
</dbReference>
<accession>A0A1F2WMK1</accession>
<dbReference type="InterPro" id="IPR050129">
    <property type="entry name" value="Zn_alcohol_dh"/>
</dbReference>
<dbReference type="Pfam" id="PF00107">
    <property type="entry name" value="ADH_zinc_N"/>
    <property type="match status" value="1"/>
</dbReference>
<comment type="similarity">
    <text evidence="4">Belongs to the zinc-containing alcohol dehydrogenase family.</text>
</comment>
<dbReference type="SUPFAM" id="SSF50129">
    <property type="entry name" value="GroES-like"/>
    <property type="match status" value="1"/>
</dbReference>
<evidence type="ECO:0000259" key="6">
    <source>
        <dbReference type="Pfam" id="PF08240"/>
    </source>
</evidence>
<dbReference type="Pfam" id="PF08240">
    <property type="entry name" value="ADH_N"/>
    <property type="match status" value="1"/>
</dbReference>
<dbReference type="InterPro" id="IPR011032">
    <property type="entry name" value="GroES-like_sf"/>
</dbReference>
<dbReference type="SUPFAM" id="SSF51735">
    <property type="entry name" value="NAD(P)-binding Rossmann-fold domains"/>
    <property type="match status" value="1"/>
</dbReference>
<evidence type="ECO:0008006" key="9">
    <source>
        <dbReference type="Google" id="ProtNLM"/>
    </source>
</evidence>
<protein>
    <recommendedName>
        <fullName evidence="9">Enoyl reductase (ER) domain-containing protein</fullName>
    </recommendedName>
</protein>
<evidence type="ECO:0000256" key="3">
    <source>
        <dbReference type="ARBA" id="ARBA00023002"/>
    </source>
</evidence>
<dbReference type="STRING" id="1797197.A2Y75_12500"/>
<dbReference type="InterPro" id="IPR013154">
    <property type="entry name" value="ADH-like_N"/>
</dbReference>
<evidence type="ECO:0000256" key="2">
    <source>
        <dbReference type="ARBA" id="ARBA00022833"/>
    </source>
</evidence>
<keyword evidence="2 4" id="KW-0862">Zinc</keyword>
<name>A0A1F2WMK1_9ACTN</name>
<evidence type="ECO:0000313" key="7">
    <source>
        <dbReference type="EMBL" id="OFW58037.1"/>
    </source>
</evidence>
<dbReference type="InterPro" id="IPR036291">
    <property type="entry name" value="NAD(P)-bd_dom_sf"/>
</dbReference>
<dbReference type="InterPro" id="IPR002328">
    <property type="entry name" value="ADH_Zn_CS"/>
</dbReference>
<feature type="domain" description="Alcohol dehydrogenase-like C-terminal" evidence="5">
    <location>
        <begin position="172"/>
        <end position="297"/>
    </location>
</feature>
<gene>
    <name evidence="7" type="ORF">A2Y75_12500</name>
</gene>
<evidence type="ECO:0000256" key="4">
    <source>
        <dbReference type="RuleBase" id="RU361277"/>
    </source>
</evidence>
<dbReference type="PANTHER" id="PTHR43401">
    <property type="entry name" value="L-THREONINE 3-DEHYDROGENASE"/>
    <property type="match status" value="1"/>
</dbReference>
<keyword evidence="3" id="KW-0560">Oxidoreductase</keyword>
<dbReference type="GO" id="GO:0008270">
    <property type="term" value="F:zinc ion binding"/>
    <property type="evidence" value="ECO:0007669"/>
    <property type="project" value="InterPro"/>
</dbReference>
<dbReference type="Proteomes" id="UP000177876">
    <property type="component" value="Unassembled WGS sequence"/>
</dbReference>
<dbReference type="Gene3D" id="3.40.50.720">
    <property type="entry name" value="NAD(P)-binding Rossmann-like Domain"/>
    <property type="match status" value="1"/>
</dbReference>
<proteinExistence type="inferred from homology"/>
<dbReference type="AlphaFoldDB" id="A0A1F2WMK1"/>
<reference evidence="7 8" key="1">
    <citation type="journal article" date="2016" name="Nat. Commun.">
        <title>Thousands of microbial genomes shed light on interconnected biogeochemical processes in an aquifer system.</title>
        <authorList>
            <person name="Anantharaman K."/>
            <person name="Brown C.T."/>
            <person name="Hug L.A."/>
            <person name="Sharon I."/>
            <person name="Castelle C.J."/>
            <person name="Probst A.J."/>
            <person name="Thomas B.C."/>
            <person name="Singh A."/>
            <person name="Wilkins M.J."/>
            <person name="Karaoz U."/>
            <person name="Brodie E.L."/>
            <person name="Williams K.H."/>
            <person name="Hubbard S.S."/>
            <person name="Banfield J.F."/>
        </authorList>
    </citation>
    <scope>NUCLEOTIDE SEQUENCE [LARGE SCALE GENOMIC DNA]</scope>
</reference>
<dbReference type="PANTHER" id="PTHR43401:SF2">
    <property type="entry name" value="L-THREONINE 3-DEHYDROGENASE"/>
    <property type="match status" value="1"/>
</dbReference>
<comment type="caution">
    <text evidence="7">The sequence shown here is derived from an EMBL/GenBank/DDBJ whole genome shotgun (WGS) entry which is preliminary data.</text>
</comment>
<dbReference type="PROSITE" id="PS00059">
    <property type="entry name" value="ADH_ZINC"/>
    <property type="match status" value="1"/>
</dbReference>
<dbReference type="InterPro" id="IPR013149">
    <property type="entry name" value="ADH-like_C"/>
</dbReference>
<keyword evidence="1 4" id="KW-0479">Metal-binding</keyword>
<dbReference type="EMBL" id="MELK01000028">
    <property type="protein sequence ID" value="OFW58037.1"/>
    <property type="molecule type" value="Genomic_DNA"/>
</dbReference>
<dbReference type="GO" id="GO:0016491">
    <property type="term" value="F:oxidoreductase activity"/>
    <property type="evidence" value="ECO:0007669"/>
    <property type="project" value="UniProtKB-KW"/>
</dbReference>
<comment type="cofactor">
    <cofactor evidence="4">
        <name>Zn(2+)</name>
        <dbReference type="ChEBI" id="CHEBI:29105"/>
    </cofactor>
</comment>
<evidence type="ECO:0000313" key="8">
    <source>
        <dbReference type="Proteomes" id="UP000177876"/>
    </source>
</evidence>
<evidence type="ECO:0000259" key="5">
    <source>
        <dbReference type="Pfam" id="PF00107"/>
    </source>
</evidence>